<dbReference type="InterPro" id="IPR036291">
    <property type="entry name" value="NAD(P)-bd_dom_sf"/>
</dbReference>
<evidence type="ECO:0008006" key="3">
    <source>
        <dbReference type="Google" id="ProtNLM"/>
    </source>
</evidence>
<name>A0ABT7LC06_9BACI</name>
<dbReference type="EMBL" id="JASTZU010000054">
    <property type="protein sequence ID" value="MDL4842110.1"/>
    <property type="molecule type" value="Genomic_DNA"/>
</dbReference>
<proteinExistence type="predicted"/>
<dbReference type="Gene3D" id="3.40.50.720">
    <property type="entry name" value="NAD(P)-binding Rossmann-like Domain"/>
    <property type="match status" value="1"/>
</dbReference>
<gene>
    <name evidence="1" type="ORF">QQS35_16850</name>
</gene>
<dbReference type="Proteomes" id="UP001235343">
    <property type="component" value="Unassembled WGS sequence"/>
</dbReference>
<dbReference type="RefSeq" id="WP_285933396.1">
    <property type="nucleotide sequence ID" value="NZ_JASTZU010000054.1"/>
</dbReference>
<dbReference type="InterPro" id="IPR052718">
    <property type="entry name" value="NmrA-type_oxidoreductase"/>
</dbReference>
<organism evidence="1 2">
    <name type="scientific">Aquibacillus rhizosphaerae</name>
    <dbReference type="NCBI Taxonomy" id="3051431"/>
    <lineage>
        <taxon>Bacteria</taxon>
        <taxon>Bacillati</taxon>
        <taxon>Bacillota</taxon>
        <taxon>Bacilli</taxon>
        <taxon>Bacillales</taxon>
        <taxon>Bacillaceae</taxon>
        <taxon>Aquibacillus</taxon>
    </lineage>
</organism>
<keyword evidence="2" id="KW-1185">Reference proteome</keyword>
<protein>
    <recommendedName>
        <fullName evidence="3">NAD(P)-binding domain-containing protein</fullName>
    </recommendedName>
</protein>
<sequence>MGKLLLTGIDGNLGKQAADYLLEIVDKEQVIFCGYDPTALKEYAEQGIETHETNFNTMDGLVDAFAGADKLALISMPFVGEKRNMHTKM</sequence>
<evidence type="ECO:0000313" key="1">
    <source>
        <dbReference type="EMBL" id="MDL4842110.1"/>
    </source>
</evidence>
<accession>A0ABT7LC06</accession>
<comment type="caution">
    <text evidence="1">The sequence shown here is derived from an EMBL/GenBank/DDBJ whole genome shotgun (WGS) entry which is preliminary data.</text>
</comment>
<dbReference type="PANTHER" id="PTHR47129:SF1">
    <property type="entry name" value="NMRA-LIKE DOMAIN-CONTAINING PROTEIN"/>
    <property type="match status" value="1"/>
</dbReference>
<reference evidence="1 2" key="1">
    <citation type="submission" date="2023-06" db="EMBL/GenBank/DDBJ databases">
        <title>Aquibacillus rhizosphaerae LR5S19.</title>
        <authorList>
            <person name="Sun J.-Q."/>
        </authorList>
    </citation>
    <scope>NUCLEOTIDE SEQUENCE [LARGE SCALE GENOMIC DNA]</scope>
    <source>
        <strain evidence="1 2">LR5S19</strain>
    </source>
</reference>
<dbReference type="SUPFAM" id="SSF51735">
    <property type="entry name" value="NAD(P)-binding Rossmann-fold domains"/>
    <property type="match status" value="1"/>
</dbReference>
<evidence type="ECO:0000313" key="2">
    <source>
        <dbReference type="Proteomes" id="UP001235343"/>
    </source>
</evidence>
<dbReference type="PANTHER" id="PTHR47129">
    <property type="entry name" value="QUINONE OXIDOREDUCTASE 2"/>
    <property type="match status" value="1"/>
</dbReference>